<keyword evidence="1" id="KW-0732">Signal</keyword>
<dbReference type="AlphaFoldDB" id="A0A3M7SNU9"/>
<feature type="chain" id="PRO_5017976139" description="Secreted protein" evidence="1">
    <location>
        <begin position="20"/>
        <end position="95"/>
    </location>
</feature>
<protein>
    <recommendedName>
        <fullName evidence="4">Secreted protein</fullName>
    </recommendedName>
</protein>
<evidence type="ECO:0000313" key="3">
    <source>
        <dbReference type="Proteomes" id="UP000276133"/>
    </source>
</evidence>
<feature type="signal peptide" evidence="1">
    <location>
        <begin position="1"/>
        <end position="19"/>
    </location>
</feature>
<evidence type="ECO:0000256" key="1">
    <source>
        <dbReference type="SAM" id="SignalP"/>
    </source>
</evidence>
<organism evidence="2 3">
    <name type="scientific">Brachionus plicatilis</name>
    <name type="common">Marine rotifer</name>
    <name type="synonym">Brachionus muelleri</name>
    <dbReference type="NCBI Taxonomy" id="10195"/>
    <lineage>
        <taxon>Eukaryota</taxon>
        <taxon>Metazoa</taxon>
        <taxon>Spiralia</taxon>
        <taxon>Gnathifera</taxon>
        <taxon>Rotifera</taxon>
        <taxon>Eurotatoria</taxon>
        <taxon>Monogononta</taxon>
        <taxon>Pseudotrocha</taxon>
        <taxon>Ploima</taxon>
        <taxon>Brachionidae</taxon>
        <taxon>Brachionus</taxon>
    </lineage>
</organism>
<sequence length="95" mass="10648">MHNLSAALLCLLSKLLSLALNDLFLPMIGELVLLSTGTSANKSFLFKLACFFCACFKSSIRAEFWWQPEPIEWDEKELGMAGGAELVDMYEFNCC</sequence>
<keyword evidence="3" id="KW-1185">Reference proteome</keyword>
<evidence type="ECO:0000313" key="2">
    <source>
        <dbReference type="EMBL" id="RNA37277.1"/>
    </source>
</evidence>
<gene>
    <name evidence="2" type="ORF">BpHYR1_011210</name>
</gene>
<evidence type="ECO:0008006" key="4">
    <source>
        <dbReference type="Google" id="ProtNLM"/>
    </source>
</evidence>
<accession>A0A3M7SNU9</accession>
<dbReference type="EMBL" id="REGN01001064">
    <property type="protein sequence ID" value="RNA37277.1"/>
    <property type="molecule type" value="Genomic_DNA"/>
</dbReference>
<dbReference type="Proteomes" id="UP000276133">
    <property type="component" value="Unassembled WGS sequence"/>
</dbReference>
<reference evidence="2 3" key="1">
    <citation type="journal article" date="2018" name="Sci. Rep.">
        <title>Genomic signatures of local adaptation to the degree of environmental predictability in rotifers.</title>
        <authorList>
            <person name="Franch-Gras L."/>
            <person name="Hahn C."/>
            <person name="Garcia-Roger E.M."/>
            <person name="Carmona M.J."/>
            <person name="Serra M."/>
            <person name="Gomez A."/>
        </authorList>
    </citation>
    <scope>NUCLEOTIDE SEQUENCE [LARGE SCALE GENOMIC DNA]</scope>
    <source>
        <strain evidence="2">HYR1</strain>
    </source>
</reference>
<name>A0A3M7SNU9_BRAPC</name>
<comment type="caution">
    <text evidence="2">The sequence shown here is derived from an EMBL/GenBank/DDBJ whole genome shotgun (WGS) entry which is preliminary data.</text>
</comment>
<proteinExistence type="predicted"/>